<keyword evidence="7 9" id="KW-0472">Membrane</keyword>
<dbReference type="HAMAP" id="MF_00911">
    <property type="entry name" value="FtsQ_subfam"/>
    <property type="match status" value="1"/>
</dbReference>
<dbReference type="GO" id="GO:0051301">
    <property type="term" value="P:cell division"/>
    <property type="evidence" value="ECO:0007669"/>
    <property type="project" value="UniProtKB-KW"/>
</dbReference>
<organism evidence="11 12">
    <name type="scientific">Vitreoscilla massiliensis</name>
    <dbReference type="NCBI Taxonomy" id="1689272"/>
    <lineage>
        <taxon>Bacteria</taxon>
        <taxon>Pseudomonadati</taxon>
        <taxon>Pseudomonadota</taxon>
        <taxon>Betaproteobacteria</taxon>
        <taxon>Neisseriales</taxon>
        <taxon>Neisseriaceae</taxon>
        <taxon>Vitreoscilla</taxon>
    </lineage>
</organism>
<comment type="similarity">
    <text evidence="9">Belongs to the FtsQ/DivIB family. FtsQ subfamily.</text>
</comment>
<dbReference type="Pfam" id="PF08478">
    <property type="entry name" value="POTRA_1"/>
    <property type="match status" value="1"/>
</dbReference>
<dbReference type="InterPro" id="IPR045335">
    <property type="entry name" value="FtsQ_C_sf"/>
</dbReference>
<evidence type="ECO:0000256" key="5">
    <source>
        <dbReference type="ARBA" id="ARBA00022692"/>
    </source>
</evidence>
<keyword evidence="5 9" id="KW-0812">Transmembrane</keyword>
<dbReference type="InterPro" id="IPR005548">
    <property type="entry name" value="Cell_div_FtsQ/DivIB_C"/>
</dbReference>
<comment type="subcellular location">
    <subcellularLocation>
        <location evidence="9">Cell inner membrane</location>
        <topology evidence="9">Single-pass type II membrane protein</topology>
    </subcellularLocation>
    <subcellularLocation>
        <location evidence="1">Membrane</location>
    </subcellularLocation>
    <text evidence="9">Localizes to the division septum.</text>
</comment>
<keyword evidence="12" id="KW-1185">Reference proteome</keyword>
<keyword evidence="2 9" id="KW-1003">Cell membrane</keyword>
<dbReference type="Proteomes" id="UP000832011">
    <property type="component" value="Chromosome"/>
</dbReference>
<evidence type="ECO:0000256" key="2">
    <source>
        <dbReference type="ARBA" id="ARBA00022475"/>
    </source>
</evidence>
<dbReference type="Pfam" id="PF03799">
    <property type="entry name" value="FtsQ_DivIB_C"/>
    <property type="match status" value="1"/>
</dbReference>
<protein>
    <recommendedName>
        <fullName evidence="9">Cell division protein FtsQ</fullName>
    </recommendedName>
</protein>
<keyword evidence="8 9" id="KW-0131">Cell cycle</keyword>
<evidence type="ECO:0000256" key="7">
    <source>
        <dbReference type="ARBA" id="ARBA00023136"/>
    </source>
</evidence>
<dbReference type="PROSITE" id="PS51779">
    <property type="entry name" value="POTRA"/>
    <property type="match status" value="1"/>
</dbReference>
<sequence length="256" mass="29365">MRLWDDAKALRRVTLWLYTLVVVCLCVAGFKWLWDSPYFPIKKVHFYGKLEESDQTKLAEMAQRNISGNFFKADMNVLKQALAKDPWVESVKVQRMWPDTVNVFVVERQAQARWKDGGLVDAKGLVFVAQTQKPLPEFSGPKYMMPKAVAFHHAVTPMLKQQQMGIKQIDVSERGAWTLVLSNGVVLKLGRRDLQERLQRFLTYWRRDLAPLGNNLVYVDLRYHDGFAIRQNAVAAAQSKEQQSSAQVPTALPETE</sequence>
<comment type="function">
    <text evidence="9">Essential cell division protein. May link together the upstream cell division proteins, which are predominantly cytoplasmic, with the downstream cell division proteins, which are predominantly periplasmic. May control correct divisome assembly.</text>
</comment>
<dbReference type="InterPro" id="IPR034746">
    <property type="entry name" value="POTRA"/>
</dbReference>
<evidence type="ECO:0000256" key="3">
    <source>
        <dbReference type="ARBA" id="ARBA00022519"/>
    </source>
</evidence>
<reference evidence="11 12" key="1">
    <citation type="journal article" date="2022" name="Res Sq">
        <title>Evolution of multicellular longitudinally dividing oral cavity symbionts (Neisseriaceae).</title>
        <authorList>
            <person name="Nyongesa S."/>
            <person name="Weber P."/>
            <person name="Bernet E."/>
            <person name="Pullido F."/>
            <person name="Nieckarz M."/>
            <person name="Delaby M."/>
            <person name="Nieves C."/>
            <person name="Viehboeck T."/>
            <person name="Krause N."/>
            <person name="Rivera-Millot A."/>
            <person name="Nakamura A."/>
            <person name="Vischer N."/>
            <person name="VanNieuwenhze M."/>
            <person name="Brun Y."/>
            <person name="Cava F."/>
            <person name="Bulgheresi S."/>
            <person name="Veyrier F."/>
        </authorList>
    </citation>
    <scope>NUCLEOTIDE SEQUENCE [LARGE SCALE GENOMIC DNA]</scope>
    <source>
        <strain evidence="11 12">SN4</strain>
    </source>
</reference>
<evidence type="ECO:0000256" key="4">
    <source>
        <dbReference type="ARBA" id="ARBA00022618"/>
    </source>
</evidence>
<evidence type="ECO:0000256" key="9">
    <source>
        <dbReference type="HAMAP-Rule" id="MF_00911"/>
    </source>
</evidence>
<dbReference type="EMBL" id="CP091511">
    <property type="protein sequence ID" value="UOO88111.1"/>
    <property type="molecule type" value="Genomic_DNA"/>
</dbReference>
<keyword evidence="6 9" id="KW-1133">Transmembrane helix</keyword>
<accession>A0ABY4DX62</accession>
<feature type="transmembrane region" description="Helical" evidence="9">
    <location>
        <begin position="15"/>
        <end position="34"/>
    </location>
</feature>
<dbReference type="Gene3D" id="3.10.20.310">
    <property type="entry name" value="membrane protein fhac"/>
    <property type="match status" value="1"/>
</dbReference>
<evidence type="ECO:0000313" key="11">
    <source>
        <dbReference type="EMBL" id="UOO88111.1"/>
    </source>
</evidence>
<dbReference type="PANTHER" id="PTHR35851:SF1">
    <property type="entry name" value="CELL DIVISION PROTEIN FTSQ"/>
    <property type="match status" value="1"/>
</dbReference>
<proteinExistence type="inferred from homology"/>
<dbReference type="PANTHER" id="PTHR35851">
    <property type="entry name" value="CELL DIVISION PROTEIN FTSQ"/>
    <property type="match status" value="1"/>
</dbReference>
<evidence type="ECO:0000256" key="8">
    <source>
        <dbReference type="ARBA" id="ARBA00023306"/>
    </source>
</evidence>
<evidence type="ECO:0000256" key="1">
    <source>
        <dbReference type="ARBA" id="ARBA00004370"/>
    </source>
</evidence>
<dbReference type="RefSeq" id="WP_058356453.1">
    <property type="nucleotide sequence ID" value="NZ_CABKVG010000009.1"/>
</dbReference>
<comment type="subunit">
    <text evidence="9">Part of a complex composed of FtsB, FtsL and FtsQ.</text>
</comment>
<keyword evidence="4 9" id="KW-0132">Cell division</keyword>
<name>A0ABY4DX62_9NEIS</name>
<gene>
    <name evidence="9" type="primary">ftsQ</name>
    <name evidence="11" type="ORF">LVJ82_11500</name>
</gene>
<dbReference type="Gene3D" id="3.40.50.11690">
    <property type="entry name" value="Cell division protein FtsQ/DivIB"/>
    <property type="match status" value="1"/>
</dbReference>
<dbReference type="InterPro" id="IPR013685">
    <property type="entry name" value="POTRA_FtsQ_type"/>
</dbReference>
<evidence type="ECO:0000313" key="12">
    <source>
        <dbReference type="Proteomes" id="UP000832011"/>
    </source>
</evidence>
<dbReference type="InterPro" id="IPR026579">
    <property type="entry name" value="FtsQ"/>
</dbReference>
<feature type="domain" description="POTRA" evidence="10">
    <location>
        <begin position="39"/>
        <end position="108"/>
    </location>
</feature>
<evidence type="ECO:0000259" key="10">
    <source>
        <dbReference type="PROSITE" id="PS51779"/>
    </source>
</evidence>
<evidence type="ECO:0000256" key="6">
    <source>
        <dbReference type="ARBA" id="ARBA00022989"/>
    </source>
</evidence>
<keyword evidence="3 9" id="KW-0997">Cell inner membrane</keyword>